<evidence type="ECO:0000313" key="2">
    <source>
        <dbReference type="EMBL" id="ETO19658.1"/>
    </source>
</evidence>
<evidence type="ECO:0000313" key="3">
    <source>
        <dbReference type="Proteomes" id="UP000023152"/>
    </source>
</evidence>
<dbReference type="SUPFAM" id="SSF56801">
    <property type="entry name" value="Acetyl-CoA synthetase-like"/>
    <property type="match status" value="1"/>
</dbReference>
<keyword evidence="2" id="KW-0436">Ligase</keyword>
<dbReference type="InterPro" id="IPR000873">
    <property type="entry name" value="AMP-dep_synth/lig_dom"/>
</dbReference>
<feature type="non-terminal residue" evidence="2">
    <location>
        <position position="164"/>
    </location>
</feature>
<dbReference type="PANTHER" id="PTHR43767:SF11">
    <property type="entry name" value="MEDIUM-CHAIN-FATTY-ACID--COA LIGASE"/>
    <property type="match status" value="1"/>
</dbReference>
<dbReference type="AlphaFoldDB" id="X6N167"/>
<comment type="caution">
    <text evidence="2">The sequence shown here is derived from an EMBL/GenBank/DDBJ whole genome shotgun (WGS) entry which is preliminary data.</text>
</comment>
<dbReference type="GO" id="GO:0016874">
    <property type="term" value="F:ligase activity"/>
    <property type="evidence" value="ECO:0007669"/>
    <property type="project" value="UniProtKB-KW"/>
</dbReference>
<sequence>MTATPKKTSAPILGVKSTMNDEWQMNLRRLFERGVICQPTSELVTKTSIGYHRMTFKKMQQRATQIASALATELNIKPGDRIGTLMWNNGRHMILYYAVPCMGAVLHALNMRLHPTELTYIIQHAKDQVIFVDANLLPILEQLPQEALRFVRKIIVCGPNEAVL</sequence>
<dbReference type="OrthoDB" id="10253115at2759"/>
<dbReference type="Pfam" id="PF00501">
    <property type="entry name" value="AMP-binding"/>
    <property type="match status" value="1"/>
</dbReference>
<gene>
    <name evidence="2" type="ORF">RFI_17572</name>
</gene>
<proteinExistence type="predicted"/>
<name>X6N167_RETFI</name>
<dbReference type="Proteomes" id="UP000023152">
    <property type="component" value="Unassembled WGS sequence"/>
</dbReference>
<dbReference type="InterPro" id="IPR050237">
    <property type="entry name" value="ATP-dep_AMP-bd_enzyme"/>
</dbReference>
<evidence type="ECO:0000259" key="1">
    <source>
        <dbReference type="Pfam" id="PF00501"/>
    </source>
</evidence>
<reference evidence="2 3" key="1">
    <citation type="journal article" date="2013" name="Curr. Biol.">
        <title>The Genome of the Foraminiferan Reticulomyxa filosa.</title>
        <authorList>
            <person name="Glockner G."/>
            <person name="Hulsmann N."/>
            <person name="Schleicher M."/>
            <person name="Noegel A.A."/>
            <person name="Eichinger L."/>
            <person name="Gallinger C."/>
            <person name="Pawlowski J."/>
            <person name="Sierra R."/>
            <person name="Euteneuer U."/>
            <person name="Pillet L."/>
            <person name="Moustafa A."/>
            <person name="Platzer M."/>
            <person name="Groth M."/>
            <person name="Szafranski K."/>
            <person name="Schliwa M."/>
        </authorList>
    </citation>
    <scope>NUCLEOTIDE SEQUENCE [LARGE SCALE GENOMIC DNA]</scope>
</reference>
<dbReference type="InterPro" id="IPR042099">
    <property type="entry name" value="ANL_N_sf"/>
</dbReference>
<keyword evidence="3" id="KW-1185">Reference proteome</keyword>
<dbReference type="Gene3D" id="3.40.50.12780">
    <property type="entry name" value="N-terminal domain of ligase-like"/>
    <property type="match status" value="1"/>
</dbReference>
<organism evidence="2 3">
    <name type="scientific">Reticulomyxa filosa</name>
    <dbReference type="NCBI Taxonomy" id="46433"/>
    <lineage>
        <taxon>Eukaryota</taxon>
        <taxon>Sar</taxon>
        <taxon>Rhizaria</taxon>
        <taxon>Retaria</taxon>
        <taxon>Foraminifera</taxon>
        <taxon>Monothalamids</taxon>
        <taxon>Reticulomyxidae</taxon>
        <taxon>Reticulomyxa</taxon>
    </lineage>
</organism>
<protein>
    <submittedName>
        <fullName evidence="2">Medium-chain fatty acid-CoA ligase</fullName>
    </submittedName>
</protein>
<dbReference type="EMBL" id="ASPP01013432">
    <property type="protein sequence ID" value="ETO19658.1"/>
    <property type="molecule type" value="Genomic_DNA"/>
</dbReference>
<feature type="domain" description="AMP-dependent synthetase/ligase" evidence="1">
    <location>
        <begin position="50"/>
        <end position="139"/>
    </location>
</feature>
<accession>X6N167</accession>
<dbReference type="PANTHER" id="PTHR43767">
    <property type="entry name" value="LONG-CHAIN-FATTY-ACID--COA LIGASE"/>
    <property type="match status" value="1"/>
</dbReference>